<proteinExistence type="predicted"/>
<evidence type="ECO:0000313" key="2">
    <source>
        <dbReference type="Proteomes" id="UP000076842"/>
    </source>
</evidence>
<keyword evidence="2" id="KW-1185">Reference proteome</keyword>
<organism evidence="1 2">
    <name type="scientific">Calocera cornea HHB12733</name>
    <dbReference type="NCBI Taxonomy" id="1353952"/>
    <lineage>
        <taxon>Eukaryota</taxon>
        <taxon>Fungi</taxon>
        <taxon>Dikarya</taxon>
        <taxon>Basidiomycota</taxon>
        <taxon>Agaricomycotina</taxon>
        <taxon>Dacrymycetes</taxon>
        <taxon>Dacrymycetales</taxon>
        <taxon>Dacrymycetaceae</taxon>
        <taxon>Calocera</taxon>
    </lineage>
</organism>
<dbReference type="EMBL" id="KV423996">
    <property type="protein sequence ID" value="KZT55355.1"/>
    <property type="molecule type" value="Genomic_DNA"/>
</dbReference>
<dbReference type="AlphaFoldDB" id="A0A165EQW6"/>
<sequence>MIRNGSIRPSPTLHSPGYTIIVHGHDEPTCGKDEGLYCIQSSTRGKGAGCTVRQDTEPGCSCSSVGRGIGSSHEGMFRDPASCSDVSYGQEGTRWSPLPWDLVHLPALPCADNAFPWSHLKDPGSQICPSFGLTSPLISHTEPDSWGSMLVVAGEMAPDHECFGAFRKSQT</sequence>
<reference evidence="1 2" key="1">
    <citation type="journal article" date="2016" name="Mol. Biol. Evol.">
        <title>Comparative Genomics of Early-Diverging Mushroom-Forming Fungi Provides Insights into the Origins of Lignocellulose Decay Capabilities.</title>
        <authorList>
            <person name="Nagy L.G."/>
            <person name="Riley R."/>
            <person name="Tritt A."/>
            <person name="Adam C."/>
            <person name="Daum C."/>
            <person name="Floudas D."/>
            <person name="Sun H."/>
            <person name="Yadav J.S."/>
            <person name="Pangilinan J."/>
            <person name="Larsson K.H."/>
            <person name="Matsuura K."/>
            <person name="Barry K."/>
            <person name="Labutti K."/>
            <person name="Kuo R."/>
            <person name="Ohm R.A."/>
            <person name="Bhattacharya S.S."/>
            <person name="Shirouzu T."/>
            <person name="Yoshinaga Y."/>
            <person name="Martin F.M."/>
            <person name="Grigoriev I.V."/>
            <person name="Hibbett D.S."/>
        </authorList>
    </citation>
    <scope>NUCLEOTIDE SEQUENCE [LARGE SCALE GENOMIC DNA]</scope>
    <source>
        <strain evidence="1 2">HHB12733</strain>
    </source>
</reference>
<gene>
    <name evidence="1" type="ORF">CALCODRAFT_354229</name>
</gene>
<evidence type="ECO:0000313" key="1">
    <source>
        <dbReference type="EMBL" id="KZT55355.1"/>
    </source>
</evidence>
<protein>
    <submittedName>
        <fullName evidence="1">Uncharacterized protein</fullName>
    </submittedName>
</protein>
<accession>A0A165EQW6</accession>
<dbReference type="InParanoid" id="A0A165EQW6"/>
<dbReference type="Proteomes" id="UP000076842">
    <property type="component" value="Unassembled WGS sequence"/>
</dbReference>
<name>A0A165EQW6_9BASI</name>